<dbReference type="SUPFAM" id="SSF56059">
    <property type="entry name" value="Glutathione synthetase ATP-binding domain-like"/>
    <property type="match status" value="1"/>
</dbReference>
<dbReference type="EMBL" id="CP003321">
    <property type="protein sequence ID" value="AFL66923.1"/>
    <property type="molecule type" value="Genomic_DNA"/>
</dbReference>
<dbReference type="GO" id="GO:0016874">
    <property type="term" value="F:ligase activity"/>
    <property type="evidence" value="ECO:0007669"/>
    <property type="project" value="UniProtKB-KW"/>
</dbReference>
<keyword evidence="3 4" id="KW-0067">ATP-binding</keyword>
<dbReference type="PANTHER" id="PTHR43334">
    <property type="entry name" value="ACETATE--COA LIGASE [ADP-FORMING]"/>
    <property type="match status" value="1"/>
</dbReference>
<protein>
    <submittedName>
        <fullName evidence="6">ATP-grasp domain protein</fullName>
    </submittedName>
</protein>
<dbReference type="Proteomes" id="UP000006175">
    <property type="component" value="Chromosome"/>
</dbReference>
<reference evidence="6 7" key="1">
    <citation type="journal article" date="2012" name="J. Bacteriol.">
        <title>Complete Genome Sequence of Desulfurococcus fermentans, a Hyperthermophilic Cellulolytic Crenarchaeon Isolated from a Freshwater Hot Spring in Kamchatka, Russia.</title>
        <authorList>
            <person name="Susanti D."/>
            <person name="Johnson E.F."/>
            <person name="Rodriguez J.R."/>
            <person name="Anderson I."/>
            <person name="Perevalova A.A."/>
            <person name="Kyrpides N."/>
            <person name="Lucas S."/>
            <person name="Han J."/>
            <person name="Lapidus A."/>
            <person name="Cheng J.F."/>
            <person name="Goodwin L."/>
            <person name="Pitluck S."/>
            <person name="Mavrommatis K."/>
            <person name="Peters L."/>
            <person name="Land M.L."/>
            <person name="Hauser L."/>
            <person name="Gopalan V."/>
            <person name="Chan P.P."/>
            <person name="Lowe T.M."/>
            <person name="Atomi H."/>
            <person name="Bonch-Osmolovskaya E.A."/>
            <person name="Woyke T."/>
            <person name="Mukhopadhyay B."/>
        </authorList>
    </citation>
    <scope>NUCLEOTIDE SEQUENCE [LARGE SCALE GENOMIC DNA]</scope>
    <source>
        <strain evidence="6 7">DSM 16532</strain>
    </source>
</reference>
<dbReference type="InterPro" id="IPR013815">
    <property type="entry name" value="ATP_grasp_subdomain_1"/>
</dbReference>
<accession>I3XSJ9</accession>
<evidence type="ECO:0000256" key="1">
    <source>
        <dbReference type="ARBA" id="ARBA00022598"/>
    </source>
</evidence>
<dbReference type="PANTHER" id="PTHR43334:SF1">
    <property type="entry name" value="3-HYDROXYPROPIONATE--COA LIGASE [ADP-FORMING]"/>
    <property type="match status" value="1"/>
</dbReference>
<evidence type="ECO:0000313" key="7">
    <source>
        <dbReference type="Proteomes" id="UP000006175"/>
    </source>
</evidence>
<dbReference type="InterPro" id="IPR011761">
    <property type="entry name" value="ATP-grasp"/>
</dbReference>
<name>I3XSJ9_DESAM</name>
<sequence>MSPRDILAAALKENRFKLLEHEAFQIIKYYGIPSPEVVVVKSPAEAVELADKIGYPIALKIVSPDITHKSDVGGVKLGLKSREEVGKAVEEMLRTVSLKAPNARLVGVLMYNMAPQGLEVIVGGVRDNIFGPVIMFGLGGIFVEVLKDVSFRIAPITRNDALGMLNEIKSSKILEGYRGQPPVDKEAIADIIVKTARLMEENPEIESIDLNPVMAYPKGAIAVDARIILKQG</sequence>
<organism evidence="6 7">
    <name type="scientific">Desulfurococcus amylolyticus DSM 16532</name>
    <dbReference type="NCBI Taxonomy" id="768672"/>
    <lineage>
        <taxon>Archaea</taxon>
        <taxon>Thermoproteota</taxon>
        <taxon>Thermoprotei</taxon>
        <taxon>Desulfurococcales</taxon>
        <taxon>Desulfurococcaceae</taxon>
        <taxon>Desulfurococcus</taxon>
    </lineage>
</organism>
<gene>
    <name evidence="6" type="ORF">Desfe_1050</name>
</gene>
<keyword evidence="1" id="KW-0436">Ligase</keyword>
<dbReference type="KEGG" id="dfd:Desfe_1050"/>
<evidence type="ECO:0000256" key="3">
    <source>
        <dbReference type="ARBA" id="ARBA00022840"/>
    </source>
</evidence>
<dbReference type="Gene3D" id="3.30.470.20">
    <property type="entry name" value="ATP-grasp fold, B domain"/>
    <property type="match status" value="1"/>
</dbReference>
<evidence type="ECO:0000259" key="5">
    <source>
        <dbReference type="PROSITE" id="PS50975"/>
    </source>
</evidence>
<dbReference type="HOGENOM" id="CLU_063044_1_1_2"/>
<evidence type="ECO:0000313" key="6">
    <source>
        <dbReference type="EMBL" id="AFL66923.1"/>
    </source>
</evidence>
<dbReference type="PROSITE" id="PS50975">
    <property type="entry name" value="ATP_GRASP"/>
    <property type="match status" value="1"/>
</dbReference>
<dbReference type="Gene3D" id="3.30.1490.20">
    <property type="entry name" value="ATP-grasp fold, A domain"/>
    <property type="match status" value="1"/>
</dbReference>
<dbReference type="FunFam" id="3.30.1490.20:FF:000020">
    <property type="entry name" value="Protein lysine acetyltransferase"/>
    <property type="match status" value="1"/>
</dbReference>
<dbReference type="GeneID" id="13061429"/>
<dbReference type="InterPro" id="IPR051538">
    <property type="entry name" value="Acyl-CoA_Synth/Transferase"/>
</dbReference>
<evidence type="ECO:0000256" key="2">
    <source>
        <dbReference type="ARBA" id="ARBA00022741"/>
    </source>
</evidence>
<feature type="domain" description="ATP-grasp" evidence="5">
    <location>
        <begin position="24"/>
        <end position="60"/>
    </location>
</feature>
<dbReference type="Pfam" id="PF13549">
    <property type="entry name" value="ATP-grasp_5"/>
    <property type="match status" value="1"/>
</dbReference>
<dbReference type="AlphaFoldDB" id="I3XSJ9"/>
<dbReference type="GO" id="GO:0005524">
    <property type="term" value="F:ATP binding"/>
    <property type="evidence" value="ECO:0007669"/>
    <property type="project" value="UniProtKB-UniRule"/>
</dbReference>
<dbReference type="GO" id="GO:0046872">
    <property type="term" value="F:metal ion binding"/>
    <property type="evidence" value="ECO:0007669"/>
    <property type="project" value="InterPro"/>
</dbReference>
<dbReference type="RefSeq" id="WP_014767819.1">
    <property type="nucleotide sequence ID" value="NC_018001.1"/>
</dbReference>
<dbReference type="eggNOG" id="arCOG01338">
    <property type="taxonomic scope" value="Archaea"/>
</dbReference>
<keyword evidence="7" id="KW-1185">Reference proteome</keyword>
<evidence type="ECO:0000256" key="4">
    <source>
        <dbReference type="PROSITE-ProRule" id="PRU00409"/>
    </source>
</evidence>
<dbReference type="OrthoDB" id="18103at2157"/>
<keyword evidence="2 4" id="KW-0547">Nucleotide-binding</keyword>
<proteinExistence type="predicted"/>